<proteinExistence type="predicted"/>
<dbReference type="Pfam" id="PF13673">
    <property type="entry name" value="Acetyltransf_10"/>
    <property type="match status" value="1"/>
</dbReference>
<dbReference type="EMBL" id="UXEP01000010">
    <property type="protein sequence ID" value="VDC42411.1"/>
    <property type="molecule type" value="Genomic_DNA"/>
</dbReference>
<keyword evidence="2" id="KW-0012">Acyltransferase</keyword>
<dbReference type="Proteomes" id="UP000280759">
    <property type="component" value="Unassembled WGS sequence"/>
</dbReference>
<dbReference type="GO" id="GO:0004343">
    <property type="term" value="F:glucosamine 6-phosphate N-acetyltransferase activity"/>
    <property type="evidence" value="ECO:0007669"/>
    <property type="project" value="TreeGrafter"/>
</dbReference>
<dbReference type="EC" id="2.3.1.-" evidence="2"/>
<dbReference type="PANTHER" id="PTHR13355">
    <property type="entry name" value="GLUCOSAMINE 6-PHOSPHATE N-ACETYLTRANSFERASE"/>
    <property type="match status" value="1"/>
</dbReference>
<evidence type="ECO:0000313" key="2">
    <source>
        <dbReference type="EMBL" id="VDC42411.1"/>
    </source>
</evidence>
<reference evidence="2 3" key="1">
    <citation type="submission" date="2018-10" db="EMBL/GenBank/DDBJ databases">
        <authorList>
            <consortium name="Molecular Microbiology and Infection Unit (UMMI)"/>
            <person name="Machado M."/>
        </authorList>
    </citation>
    <scope>NUCLEOTIDE SEQUENCE [LARGE SCALE GENOMIC DNA]</scope>
    <source>
        <strain evidence="2">FMV2238.02</strain>
    </source>
</reference>
<dbReference type="Gene3D" id="3.40.630.30">
    <property type="match status" value="1"/>
</dbReference>
<dbReference type="InterPro" id="IPR039143">
    <property type="entry name" value="GNPNAT1-like"/>
</dbReference>
<keyword evidence="2" id="KW-0808">Transferase</keyword>
<accession>A0A3P5Y1U4</accession>
<evidence type="ECO:0000313" key="3">
    <source>
        <dbReference type="Proteomes" id="UP000280759"/>
    </source>
</evidence>
<name>A0A3P5Y1U4_STRCB</name>
<organism evidence="2 3">
    <name type="scientific">Streptococcus canis</name>
    <dbReference type="NCBI Taxonomy" id="1329"/>
    <lineage>
        <taxon>Bacteria</taxon>
        <taxon>Bacillati</taxon>
        <taxon>Bacillota</taxon>
        <taxon>Bacilli</taxon>
        <taxon>Lactobacillales</taxon>
        <taxon>Streptococcaceae</taxon>
        <taxon>Streptococcus</taxon>
    </lineage>
</organism>
<sequence length="146" mass="16760">MIIKQTRNTLADTYLDAVKIRRQVFIAEQGVPAQLEIDHDEAYCLHFVLYDDKGKPCATCRLLPDPNHKTVTLQRMAVLKSYRGQTLGQQLMTYVLKYAKQQEIERVTLHAQLTAKTFYAKLGFQEEGEIFDEAGIEHITMTQKLA</sequence>
<dbReference type="InterPro" id="IPR016181">
    <property type="entry name" value="Acyl_CoA_acyltransferase"/>
</dbReference>
<dbReference type="PROSITE" id="PS51186">
    <property type="entry name" value="GNAT"/>
    <property type="match status" value="1"/>
</dbReference>
<keyword evidence="3" id="KW-1185">Reference proteome</keyword>
<evidence type="ECO:0000259" key="1">
    <source>
        <dbReference type="PROSITE" id="PS51186"/>
    </source>
</evidence>
<gene>
    <name evidence="2" type="ORF">FMV2238Y02_08540</name>
</gene>
<dbReference type="RefSeq" id="WP_125074129.1">
    <property type="nucleotide sequence ID" value="NZ_JAGQEU010000051.1"/>
</dbReference>
<dbReference type="AlphaFoldDB" id="A0A3P5Y1U4"/>
<dbReference type="InterPro" id="IPR000182">
    <property type="entry name" value="GNAT_dom"/>
</dbReference>
<feature type="domain" description="N-acetyltransferase" evidence="1">
    <location>
        <begin position="1"/>
        <end position="146"/>
    </location>
</feature>
<dbReference type="PANTHER" id="PTHR13355:SF11">
    <property type="entry name" value="GLUCOSAMINE 6-PHOSPHATE N-ACETYLTRANSFERASE"/>
    <property type="match status" value="1"/>
</dbReference>
<protein>
    <submittedName>
        <fullName evidence="2">Acetyltransferase</fullName>
        <ecNumber evidence="2">2.3.1.-</ecNumber>
    </submittedName>
</protein>
<dbReference type="CDD" id="cd04301">
    <property type="entry name" value="NAT_SF"/>
    <property type="match status" value="1"/>
</dbReference>
<dbReference type="SUPFAM" id="SSF55729">
    <property type="entry name" value="Acyl-CoA N-acyltransferases (Nat)"/>
    <property type="match status" value="1"/>
</dbReference>